<name>A0ABT8W1N2_9GAMM</name>
<gene>
    <name evidence="3" type="ORF">QVZ43_10550</name>
</gene>
<protein>
    <submittedName>
        <fullName evidence="3">Choice-of-anchor L domain-containing protein</fullName>
    </submittedName>
</protein>
<evidence type="ECO:0000259" key="2">
    <source>
        <dbReference type="Pfam" id="PF07589"/>
    </source>
</evidence>
<dbReference type="NCBIfam" id="TIGR03382">
    <property type="entry name" value="GC_trans_RRR"/>
    <property type="match status" value="1"/>
</dbReference>
<feature type="domain" description="Ice-binding protein C-terminal" evidence="2">
    <location>
        <begin position="276"/>
        <end position="298"/>
    </location>
</feature>
<feature type="chain" id="PRO_5047257026" evidence="1">
    <location>
        <begin position="45"/>
        <end position="301"/>
    </location>
</feature>
<dbReference type="InterPro" id="IPR049804">
    <property type="entry name" value="Choice_anch_L"/>
</dbReference>
<dbReference type="NCBIfam" id="TIGR02595">
    <property type="entry name" value="PEP_CTERM"/>
    <property type="match status" value="1"/>
</dbReference>
<reference evidence="3" key="1">
    <citation type="submission" date="2023-07" db="EMBL/GenBank/DDBJ databases">
        <title>Marinobacter sp. chi1 genome sequencing and assembly.</title>
        <authorList>
            <person name="Park S."/>
        </authorList>
    </citation>
    <scope>NUCLEOTIDE SEQUENCE</scope>
    <source>
        <strain evidence="3">Chi1</strain>
    </source>
</reference>
<dbReference type="EMBL" id="JAUMIS010000002">
    <property type="protein sequence ID" value="MDO3722161.1"/>
    <property type="molecule type" value="Genomic_DNA"/>
</dbReference>
<comment type="caution">
    <text evidence="3">The sequence shown here is derived from an EMBL/GenBank/DDBJ whole genome shotgun (WGS) entry which is preliminary data.</text>
</comment>
<dbReference type="InterPro" id="IPR013424">
    <property type="entry name" value="Ice-binding_C"/>
</dbReference>
<accession>A0ABT8W1N2</accession>
<evidence type="ECO:0000256" key="1">
    <source>
        <dbReference type="SAM" id="SignalP"/>
    </source>
</evidence>
<dbReference type="Pfam" id="PF07589">
    <property type="entry name" value="PEP-CTERM"/>
    <property type="match status" value="1"/>
</dbReference>
<feature type="signal peptide" evidence="1">
    <location>
        <begin position="1"/>
        <end position="44"/>
    </location>
</feature>
<proteinExistence type="predicted"/>
<sequence>MERMEMSSRFHKNRKKKTVMMINRTHSGALLAASALFVSANAAAITVTATSNGEELGNAIAGSGIAIDAGSISYIGASGQAGLFFGGLASGLGIESGILLTTGQAALAEGPNISGSAGLSLGTPGDGDLAALAGGIANDANVLAFDFSSDGGDLLFSYVFGSEEYNDYVGSTFNDVFGFFINGVNVATIGGDPISINTVNCGNPFGSADNHCALVKNNPGTFDVEYNAFTGVLTASIVGLSAGTHKMKLAIADIGDAVWDSGVFIQAGSVKRPSTTVPEPATLVLLGLGLAALGFRRRSRT</sequence>
<dbReference type="NCBIfam" id="NF038133">
    <property type="entry name" value="choice_anch_L"/>
    <property type="match status" value="1"/>
</dbReference>
<keyword evidence="4" id="KW-1185">Reference proteome</keyword>
<evidence type="ECO:0000313" key="4">
    <source>
        <dbReference type="Proteomes" id="UP001168640"/>
    </source>
</evidence>
<evidence type="ECO:0000313" key="3">
    <source>
        <dbReference type="EMBL" id="MDO3722161.1"/>
    </source>
</evidence>
<dbReference type="Proteomes" id="UP001168640">
    <property type="component" value="Unassembled WGS sequence"/>
</dbReference>
<keyword evidence="1" id="KW-0732">Signal</keyword>
<dbReference type="InterPro" id="IPR017756">
    <property type="entry name" value="TM_Gly-Cys-Arg_CS"/>
</dbReference>
<organism evidence="3 4">
    <name type="scientific">Marinobacter suaedae</name>
    <dbReference type="NCBI Taxonomy" id="3057675"/>
    <lineage>
        <taxon>Bacteria</taxon>
        <taxon>Pseudomonadati</taxon>
        <taxon>Pseudomonadota</taxon>
        <taxon>Gammaproteobacteria</taxon>
        <taxon>Pseudomonadales</taxon>
        <taxon>Marinobacteraceae</taxon>
        <taxon>Marinobacter</taxon>
    </lineage>
</organism>